<dbReference type="RefSeq" id="WP_322776332.1">
    <property type="nucleotide sequence ID" value="NZ_JARJFB010000017.1"/>
</dbReference>
<name>A0ABU5NB79_9RICK</name>
<dbReference type="SUPFAM" id="SSF53335">
    <property type="entry name" value="S-adenosyl-L-methionine-dependent methyltransferases"/>
    <property type="match status" value="1"/>
</dbReference>
<dbReference type="Pfam" id="PF08241">
    <property type="entry name" value="Methyltransf_11"/>
    <property type="match status" value="1"/>
</dbReference>
<dbReference type="InterPro" id="IPR029063">
    <property type="entry name" value="SAM-dependent_MTases_sf"/>
</dbReference>
<proteinExistence type="predicted"/>
<keyword evidence="2" id="KW-0489">Methyltransferase</keyword>
<keyword evidence="3" id="KW-1185">Reference proteome</keyword>
<accession>A0ABU5NB79</accession>
<evidence type="ECO:0000313" key="3">
    <source>
        <dbReference type="Proteomes" id="UP001291687"/>
    </source>
</evidence>
<sequence>MILDNKSKTPGLYADLYSNFKFSGTPYLSYRDMPNILNKHVHGKNVLDYGSGSGESTLFLKSLDYNVTSVDINERMLSIAQAKDPLGKYVKIDSGIIPFDDDSFDLVFCSFVLLEISTKDEILNIVREIHRVLKKNGIFISISASDHTYNHDWLTLNTNFPENKNIASGAKVKIEFRDINLTIDDYFWTEKDYREIFQKAGLVVVEVHNPLGKDDDGYEWKDEKIISPSSIIVCNKE</sequence>
<gene>
    <name evidence="2" type="ORF">Megvenef_00391</name>
</gene>
<dbReference type="GO" id="GO:0008168">
    <property type="term" value="F:methyltransferase activity"/>
    <property type="evidence" value="ECO:0007669"/>
    <property type="project" value="UniProtKB-KW"/>
</dbReference>
<dbReference type="PANTHER" id="PTHR43591">
    <property type="entry name" value="METHYLTRANSFERASE"/>
    <property type="match status" value="1"/>
</dbReference>
<organism evidence="2 3">
    <name type="scientific">Candidatus Megaera venefica</name>
    <dbReference type="NCBI Taxonomy" id="2055910"/>
    <lineage>
        <taxon>Bacteria</taxon>
        <taxon>Pseudomonadati</taxon>
        <taxon>Pseudomonadota</taxon>
        <taxon>Alphaproteobacteria</taxon>
        <taxon>Rickettsiales</taxon>
        <taxon>Rickettsiaceae</taxon>
        <taxon>Candidatus Megaera</taxon>
    </lineage>
</organism>
<dbReference type="EMBL" id="JARJFB010000017">
    <property type="protein sequence ID" value="MEA0970428.1"/>
    <property type="molecule type" value="Genomic_DNA"/>
</dbReference>
<dbReference type="Gene3D" id="3.40.50.150">
    <property type="entry name" value="Vaccinia Virus protein VP39"/>
    <property type="match status" value="1"/>
</dbReference>
<dbReference type="CDD" id="cd02440">
    <property type="entry name" value="AdoMet_MTases"/>
    <property type="match status" value="1"/>
</dbReference>
<comment type="caution">
    <text evidence="2">The sequence shown here is derived from an EMBL/GenBank/DDBJ whole genome shotgun (WGS) entry which is preliminary data.</text>
</comment>
<evidence type="ECO:0000259" key="1">
    <source>
        <dbReference type="Pfam" id="PF08241"/>
    </source>
</evidence>
<dbReference type="InterPro" id="IPR013216">
    <property type="entry name" value="Methyltransf_11"/>
</dbReference>
<dbReference type="Proteomes" id="UP001291687">
    <property type="component" value="Unassembled WGS sequence"/>
</dbReference>
<keyword evidence="2" id="KW-0808">Transferase</keyword>
<dbReference type="PANTHER" id="PTHR43591:SF110">
    <property type="entry name" value="RHODANESE DOMAIN-CONTAINING PROTEIN"/>
    <property type="match status" value="1"/>
</dbReference>
<protein>
    <submittedName>
        <fullName evidence="2">SAM-dependent methyltransferase</fullName>
    </submittedName>
</protein>
<reference evidence="2 3" key="1">
    <citation type="submission" date="2023-03" db="EMBL/GenBank/DDBJ databases">
        <title>Host association and intracellularity evolved multiple times independently in the Rickettsiales.</title>
        <authorList>
            <person name="Castelli M."/>
            <person name="Nardi T."/>
            <person name="Gammuto L."/>
            <person name="Bellinzona G."/>
            <person name="Sabaneyeva E."/>
            <person name="Potekhin A."/>
            <person name="Serra V."/>
            <person name="Petroni G."/>
            <person name="Sassera D."/>
        </authorList>
    </citation>
    <scope>NUCLEOTIDE SEQUENCE [LARGE SCALE GENOMIC DNA]</scope>
    <source>
        <strain evidence="2 3">Sr 2-6</strain>
    </source>
</reference>
<feature type="domain" description="Methyltransferase type 11" evidence="1">
    <location>
        <begin position="47"/>
        <end position="140"/>
    </location>
</feature>
<dbReference type="GO" id="GO:0032259">
    <property type="term" value="P:methylation"/>
    <property type="evidence" value="ECO:0007669"/>
    <property type="project" value="UniProtKB-KW"/>
</dbReference>
<evidence type="ECO:0000313" key="2">
    <source>
        <dbReference type="EMBL" id="MEA0970428.1"/>
    </source>
</evidence>